<name>X1M2K4_9ZZZZ</name>
<gene>
    <name evidence="1" type="ORF">S06H3_33889</name>
</gene>
<evidence type="ECO:0008006" key="2">
    <source>
        <dbReference type="Google" id="ProtNLM"/>
    </source>
</evidence>
<dbReference type="EMBL" id="BARV01020282">
    <property type="protein sequence ID" value="GAI25568.1"/>
    <property type="molecule type" value="Genomic_DNA"/>
</dbReference>
<reference evidence="1" key="1">
    <citation type="journal article" date="2014" name="Front. Microbiol.">
        <title>High frequency of phylogenetically diverse reductive dehalogenase-homologous genes in deep subseafloor sedimentary metagenomes.</title>
        <authorList>
            <person name="Kawai M."/>
            <person name="Futagami T."/>
            <person name="Toyoda A."/>
            <person name="Takaki Y."/>
            <person name="Nishi S."/>
            <person name="Hori S."/>
            <person name="Arai W."/>
            <person name="Tsubouchi T."/>
            <person name="Morono Y."/>
            <person name="Uchiyama I."/>
            <person name="Ito T."/>
            <person name="Fujiyama A."/>
            <person name="Inagaki F."/>
            <person name="Takami H."/>
        </authorList>
    </citation>
    <scope>NUCLEOTIDE SEQUENCE</scope>
    <source>
        <strain evidence="1">Expedition CK06-06</strain>
    </source>
</reference>
<comment type="caution">
    <text evidence="1">The sequence shown here is derived from an EMBL/GenBank/DDBJ whole genome shotgun (WGS) entry which is preliminary data.</text>
</comment>
<sequence length="95" mass="11025">MCKLNRVLEKRGEKKLNIRKNIDAILSLPIKWIEPDFAIIRRASEYEFKVSGIDCVHVASMELNLVDEIISADEELDKIGFVKRIDPSTFHKLNR</sequence>
<proteinExistence type="predicted"/>
<evidence type="ECO:0000313" key="1">
    <source>
        <dbReference type="EMBL" id="GAI25568.1"/>
    </source>
</evidence>
<accession>X1M2K4</accession>
<dbReference type="Gene3D" id="3.40.50.1010">
    <property type="entry name" value="5'-nuclease"/>
    <property type="match status" value="1"/>
</dbReference>
<protein>
    <recommendedName>
        <fullName evidence="2">PIN domain-containing protein</fullName>
    </recommendedName>
</protein>
<organism evidence="1">
    <name type="scientific">marine sediment metagenome</name>
    <dbReference type="NCBI Taxonomy" id="412755"/>
    <lineage>
        <taxon>unclassified sequences</taxon>
        <taxon>metagenomes</taxon>
        <taxon>ecological metagenomes</taxon>
    </lineage>
</organism>
<dbReference type="AlphaFoldDB" id="X1M2K4"/>